<organism evidence="2 3">
    <name type="scientific">Laccaria amethystina LaAM-08-1</name>
    <dbReference type="NCBI Taxonomy" id="1095629"/>
    <lineage>
        <taxon>Eukaryota</taxon>
        <taxon>Fungi</taxon>
        <taxon>Dikarya</taxon>
        <taxon>Basidiomycota</taxon>
        <taxon>Agaricomycotina</taxon>
        <taxon>Agaricomycetes</taxon>
        <taxon>Agaricomycetidae</taxon>
        <taxon>Agaricales</taxon>
        <taxon>Agaricineae</taxon>
        <taxon>Hydnangiaceae</taxon>
        <taxon>Laccaria</taxon>
    </lineage>
</organism>
<dbReference type="Proteomes" id="UP000054477">
    <property type="component" value="Unassembled WGS sequence"/>
</dbReference>
<gene>
    <name evidence="2" type="ORF">K443DRAFT_113647</name>
</gene>
<dbReference type="HOGENOM" id="CLU_003703_4_1_1"/>
<keyword evidence="1" id="KW-0472">Membrane</keyword>
<dbReference type="Pfam" id="PF18758">
    <property type="entry name" value="KDZ"/>
    <property type="match status" value="1"/>
</dbReference>
<proteinExistence type="predicted"/>
<reference evidence="3" key="2">
    <citation type="submission" date="2015-01" db="EMBL/GenBank/DDBJ databases">
        <title>Evolutionary Origins and Diversification of the Mycorrhizal Mutualists.</title>
        <authorList>
            <consortium name="DOE Joint Genome Institute"/>
            <consortium name="Mycorrhizal Genomics Consortium"/>
            <person name="Kohler A."/>
            <person name="Kuo A."/>
            <person name="Nagy L.G."/>
            <person name="Floudas D."/>
            <person name="Copeland A."/>
            <person name="Barry K.W."/>
            <person name="Cichocki N."/>
            <person name="Veneault-Fourrey C."/>
            <person name="LaButti K."/>
            <person name="Lindquist E.A."/>
            <person name="Lipzen A."/>
            <person name="Lundell T."/>
            <person name="Morin E."/>
            <person name="Murat C."/>
            <person name="Riley R."/>
            <person name="Ohm R."/>
            <person name="Sun H."/>
            <person name="Tunlid A."/>
            <person name="Henrissat B."/>
            <person name="Grigoriev I.V."/>
            <person name="Hibbett D.S."/>
            <person name="Martin F."/>
        </authorList>
    </citation>
    <scope>NUCLEOTIDE SEQUENCE [LARGE SCALE GENOMIC DNA]</scope>
    <source>
        <strain evidence="3">LaAM-08-1</strain>
    </source>
</reference>
<accession>A0A0C9X437</accession>
<evidence type="ECO:0000256" key="1">
    <source>
        <dbReference type="SAM" id="Phobius"/>
    </source>
</evidence>
<dbReference type="EMBL" id="KN838911">
    <property type="protein sequence ID" value="KIJ92421.1"/>
    <property type="molecule type" value="Genomic_DNA"/>
</dbReference>
<keyword evidence="1" id="KW-1133">Transmembrane helix</keyword>
<keyword evidence="3" id="KW-1185">Reference proteome</keyword>
<evidence type="ECO:0000313" key="2">
    <source>
        <dbReference type="EMBL" id="KIJ92421.1"/>
    </source>
</evidence>
<name>A0A0C9X437_9AGAR</name>
<dbReference type="STRING" id="1095629.A0A0C9X437"/>
<protein>
    <submittedName>
        <fullName evidence="2">Uncharacterized protein</fullName>
    </submittedName>
</protein>
<evidence type="ECO:0000313" key="3">
    <source>
        <dbReference type="Proteomes" id="UP000054477"/>
    </source>
</evidence>
<feature type="transmembrane region" description="Helical" evidence="1">
    <location>
        <begin position="55"/>
        <end position="76"/>
    </location>
</feature>
<reference evidence="2 3" key="1">
    <citation type="submission" date="2014-04" db="EMBL/GenBank/DDBJ databases">
        <authorList>
            <consortium name="DOE Joint Genome Institute"/>
            <person name="Kuo A."/>
            <person name="Kohler A."/>
            <person name="Nagy L.G."/>
            <person name="Floudas D."/>
            <person name="Copeland A."/>
            <person name="Barry K.W."/>
            <person name="Cichocki N."/>
            <person name="Veneault-Fourrey C."/>
            <person name="LaButti K."/>
            <person name="Lindquist E.A."/>
            <person name="Lipzen A."/>
            <person name="Lundell T."/>
            <person name="Morin E."/>
            <person name="Murat C."/>
            <person name="Sun H."/>
            <person name="Tunlid A."/>
            <person name="Henrissat B."/>
            <person name="Grigoriev I.V."/>
            <person name="Hibbett D.S."/>
            <person name="Martin F."/>
            <person name="Nordberg H.P."/>
            <person name="Cantor M.N."/>
            <person name="Hua S.X."/>
        </authorList>
    </citation>
    <scope>NUCLEOTIDE SEQUENCE [LARGE SCALE GENOMIC DNA]</scope>
    <source>
        <strain evidence="2 3">LaAM-08-1</strain>
    </source>
</reference>
<sequence length="94" mass="10683">MQQVNTCESRHDALVRAATRSTQGYAVSGVVVVICLRHCRARDLQVGEKYCNVDFIVLAALVGVTLLRIVLTYDIACQWLKNFRKHMDEFPPEM</sequence>
<dbReference type="InterPro" id="IPR040521">
    <property type="entry name" value="KDZ"/>
</dbReference>
<keyword evidence="1" id="KW-0812">Transmembrane</keyword>
<dbReference type="AlphaFoldDB" id="A0A0C9X437"/>
<dbReference type="OrthoDB" id="3257768at2759"/>